<dbReference type="PROSITE" id="PS50113">
    <property type="entry name" value="PAC"/>
    <property type="match status" value="1"/>
</dbReference>
<dbReference type="GO" id="GO:0016020">
    <property type="term" value="C:membrane"/>
    <property type="evidence" value="ECO:0007669"/>
    <property type="project" value="UniProtKB-SubCell"/>
</dbReference>
<reference evidence="10" key="1">
    <citation type="journal article" date="2021" name="Environ. Microbiol.">
        <title>Genomic characterization of three novel Desulfobacterota classes expand the metabolic and phylogenetic diversity of the phylum.</title>
        <authorList>
            <person name="Murphy C.L."/>
            <person name="Biggerstaff J."/>
            <person name="Eichhorn A."/>
            <person name="Ewing E."/>
            <person name="Shahan R."/>
            <person name="Soriano D."/>
            <person name="Stewart S."/>
            <person name="VanMol K."/>
            <person name="Walker R."/>
            <person name="Walters P."/>
            <person name="Elshahed M.S."/>
            <person name="Youssef N.H."/>
        </authorList>
    </citation>
    <scope>NUCLEOTIDE SEQUENCE</scope>
    <source>
        <strain evidence="10">Zod_Metabat.24</strain>
    </source>
</reference>
<feature type="domain" description="PAC" evidence="9">
    <location>
        <begin position="1"/>
        <end position="46"/>
    </location>
</feature>
<dbReference type="InterPro" id="IPR036890">
    <property type="entry name" value="HATPase_C_sf"/>
</dbReference>
<dbReference type="InterPro" id="IPR036097">
    <property type="entry name" value="HisK_dim/P_sf"/>
</dbReference>
<evidence type="ECO:0000256" key="3">
    <source>
        <dbReference type="ARBA" id="ARBA00022553"/>
    </source>
</evidence>
<dbReference type="GO" id="GO:0000156">
    <property type="term" value="F:phosphorelay response regulator activity"/>
    <property type="evidence" value="ECO:0007669"/>
    <property type="project" value="TreeGrafter"/>
</dbReference>
<evidence type="ECO:0000259" key="9">
    <source>
        <dbReference type="PROSITE" id="PS50113"/>
    </source>
</evidence>
<evidence type="ECO:0000313" key="11">
    <source>
        <dbReference type="Proteomes" id="UP000809273"/>
    </source>
</evidence>
<dbReference type="PROSITE" id="PS50109">
    <property type="entry name" value="HIS_KIN"/>
    <property type="match status" value="1"/>
</dbReference>
<comment type="caution">
    <text evidence="10">The sequence shown here is derived from an EMBL/GenBank/DDBJ whole genome shotgun (WGS) entry which is preliminary data.</text>
</comment>
<keyword evidence="4" id="KW-0808">Transferase</keyword>
<dbReference type="InterPro" id="IPR000014">
    <property type="entry name" value="PAS"/>
</dbReference>
<keyword evidence="5" id="KW-0418">Kinase</keyword>
<dbReference type="SMART" id="SM00387">
    <property type="entry name" value="HATPase_c"/>
    <property type="match status" value="1"/>
</dbReference>
<dbReference type="Gene3D" id="3.30.450.20">
    <property type="entry name" value="PAS domain"/>
    <property type="match status" value="2"/>
</dbReference>
<dbReference type="Proteomes" id="UP000809273">
    <property type="component" value="Unassembled WGS sequence"/>
</dbReference>
<comment type="catalytic activity">
    <reaction evidence="1">
        <text>ATP + protein L-histidine = ADP + protein N-phospho-L-histidine.</text>
        <dbReference type="EC" id="2.7.13.3"/>
    </reaction>
</comment>
<dbReference type="InterPro" id="IPR035965">
    <property type="entry name" value="PAS-like_dom_sf"/>
</dbReference>
<dbReference type="GO" id="GO:0007234">
    <property type="term" value="P:osmosensory signaling via phosphorelay pathway"/>
    <property type="evidence" value="ECO:0007669"/>
    <property type="project" value="TreeGrafter"/>
</dbReference>
<evidence type="ECO:0000259" key="7">
    <source>
        <dbReference type="PROSITE" id="PS50109"/>
    </source>
</evidence>
<dbReference type="SUPFAM" id="SSF55785">
    <property type="entry name" value="PYP-like sensor domain (PAS domain)"/>
    <property type="match status" value="1"/>
</dbReference>
<dbReference type="CDD" id="cd00082">
    <property type="entry name" value="HisKA"/>
    <property type="match status" value="1"/>
</dbReference>
<evidence type="ECO:0000259" key="8">
    <source>
        <dbReference type="PROSITE" id="PS50112"/>
    </source>
</evidence>
<evidence type="ECO:0000256" key="1">
    <source>
        <dbReference type="ARBA" id="ARBA00000085"/>
    </source>
</evidence>
<dbReference type="Gene3D" id="3.30.565.10">
    <property type="entry name" value="Histidine kinase-like ATPase, C-terminal domain"/>
    <property type="match status" value="1"/>
</dbReference>
<dbReference type="SUPFAM" id="SSF47384">
    <property type="entry name" value="Homodimeric domain of signal transducing histidine kinase"/>
    <property type="match status" value="1"/>
</dbReference>
<organism evidence="10 11">
    <name type="scientific">Candidatus Zymogenus saltonus</name>
    <dbReference type="NCBI Taxonomy" id="2844893"/>
    <lineage>
        <taxon>Bacteria</taxon>
        <taxon>Deltaproteobacteria</taxon>
        <taxon>Candidatus Zymogenia</taxon>
        <taxon>Candidatus Zymogeniales</taxon>
        <taxon>Candidatus Zymogenaceae</taxon>
        <taxon>Candidatus Zymogenus</taxon>
    </lineage>
</organism>
<dbReference type="EMBL" id="JAFGIX010000016">
    <property type="protein sequence ID" value="MBN1572198.1"/>
    <property type="molecule type" value="Genomic_DNA"/>
</dbReference>
<keyword evidence="3" id="KW-0597">Phosphoprotein</keyword>
<accession>A0A9D8KCU4</accession>
<dbReference type="GO" id="GO:0000155">
    <property type="term" value="F:phosphorelay sensor kinase activity"/>
    <property type="evidence" value="ECO:0007669"/>
    <property type="project" value="InterPro"/>
</dbReference>
<dbReference type="InterPro" id="IPR000700">
    <property type="entry name" value="PAS-assoc_C"/>
</dbReference>
<dbReference type="PANTHER" id="PTHR42878:SF15">
    <property type="entry name" value="BACTERIOPHYTOCHROME"/>
    <property type="match status" value="1"/>
</dbReference>
<evidence type="ECO:0000256" key="6">
    <source>
        <dbReference type="ARBA" id="ARBA00023136"/>
    </source>
</evidence>
<evidence type="ECO:0000313" key="10">
    <source>
        <dbReference type="EMBL" id="MBN1572198.1"/>
    </source>
</evidence>
<dbReference type="PRINTS" id="PR00344">
    <property type="entry name" value="BCTRLSENSOR"/>
</dbReference>
<dbReference type="SUPFAM" id="SSF55874">
    <property type="entry name" value="ATPase domain of HSP90 chaperone/DNA topoisomerase II/histidine kinase"/>
    <property type="match status" value="1"/>
</dbReference>
<dbReference type="InterPro" id="IPR005467">
    <property type="entry name" value="His_kinase_dom"/>
</dbReference>
<gene>
    <name evidence="10" type="ORF">JW984_03260</name>
</gene>
<evidence type="ECO:0000256" key="4">
    <source>
        <dbReference type="ARBA" id="ARBA00022679"/>
    </source>
</evidence>
<dbReference type="SMART" id="SM00091">
    <property type="entry name" value="PAS"/>
    <property type="match status" value="1"/>
</dbReference>
<dbReference type="EC" id="2.7.13.3" evidence="2"/>
<dbReference type="InterPro" id="IPR004358">
    <property type="entry name" value="Sig_transdc_His_kin-like_C"/>
</dbReference>
<feature type="domain" description="Histidine kinase" evidence="7">
    <location>
        <begin position="187"/>
        <end position="422"/>
    </location>
</feature>
<reference evidence="10" key="2">
    <citation type="submission" date="2021-01" db="EMBL/GenBank/DDBJ databases">
        <authorList>
            <person name="Hahn C.R."/>
            <person name="Youssef N.H."/>
            <person name="Elshahed M."/>
        </authorList>
    </citation>
    <scope>NUCLEOTIDE SEQUENCE</scope>
    <source>
        <strain evidence="10">Zod_Metabat.24</strain>
    </source>
</reference>
<dbReference type="Gene3D" id="1.10.287.130">
    <property type="match status" value="1"/>
</dbReference>
<dbReference type="PROSITE" id="PS50112">
    <property type="entry name" value="PAS"/>
    <property type="match status" value="1"/>
</dbReference>
<proteinExistence type="predicted"/>
<evidence type="ECO:0000256" key="2">
    <source>
        <dbReference type="ARBA" id="ARBA00012438"/>
    </source>
</evidence>
<dbReference type="GO" id="GO:0030295">
    <property type="term" value="F:protein kinase activator activity"/>
    <property type="evidence" value="ECO:0007669"/>
    <property type="project" value="TreeGrafter"/>
</dbReference>
<dbReference type="InterPro" id="IPR003661">
    <property type="entry name" value="HisK_dim/P_dom"/>
</dbReference>
<evidence type="ECO:0000256" key="5">
    <source>
        <dbReference type="ARBA" id="ARBA00022777"/>
    </source>
</evidence>
<dbReference type="PANTHER" id="PTHR42878">
    <property type="entry name" value="TWO-COMPONENT HISTIDINE KINASE"/>
    <property type="match status" value="1"/>
</dbReference>
<dbReference type="InterPro" id="IPR003594">
    <property type="entry name" value="HATPase_dom"/>
</dbReference>
<name>A0A9D8KCU4_9DELT</name>
<protein>
    <recommendedName>
        <fullName evidence="2">histidine kinase</fullName>
        <ecNumber evidence="2">2.7.13.3</ecNumber>
    </recommendedName>
</protein>
<dbReference type="NCBIfam" id="TIGR00229">
    <property type="entry name" value="sensory_box"/>
    <property type="match status" value="1"/>
</dbReference>
<dbReference type="AlphaFoldDB" id="A0A9D8KCU4"/>
<keyword evidence="6" id="KW-0472">Membrane</keyword>
<dbReference type="Pfam" id="PF13426">
    <property type="entry name" value="PAS_9"/>
    <property type="match status" value="1"/>
</dbReference>
<dbReference type="InterPro" id="IPR050351">
    <property type="entry name" value="BphY/WalK/GraS-like"/>
</dbReference>
<sequence length="424" mass="48209">MRKDGVELPAILQSSLLNSNSEGNGSILTAAIDITERKESEKALRDSEKLYRQMFMDNDAVMLIVDPESGDIVDANPAALKYYGYRLDELKGIKIKDIYTLTNEEIAEEMERAKTGEKRFFEFRHRLSSGEERFVDVHSGPIDIRGRKMLFSIIYDSTDRKTAEEESKKYAEELERAVEEVKSFFYIITHDLKTPLINIKGYSKKMYNDINKIKSLDLSLFEQKDREKGEEILELLNEKLPASLDIIDTSIFHMSDMIKAVLMLSRLGRKELYFQEIDVGDIIKSSLLDLAHKIEDLDIEINVLSLPVITADLQSMMMIVKNILTNAVNYLDPTRRGVIEIGGKRGIDETEFYIKDNGCGIAKKDIDKAFQIFRRLGGESVPGEGIGLTYVKTLVERHGGKIWCESEPGVGSTFRFTIPNDFGK</sequence>
<dbReference type="CDD" id="cd00130">
    <property type="entry name" value="PAS"/>
    <property type="match status" value="1"/>
</dbReference>
<dbReference type="Pfam" id="PF02518">
    <property type="entry name" value="HATPase_c"/>
    <property type="match status" value="1"/>
</dbReference>
<feature type="domain" description="PAS" evidence="8">
    <location>
        <begin position="47"/>
        <end position="130"/>
    </location>
</feature>